<dbReference type="OrthoDB" id="1441538at2"/>
<dbReference type="Gene3D" id="2.60.120.330">
    <property type="entry name" value="B-lactam Antibiotic, Isopenicillin N Synthase, Chain"/>
    <property type="match status" value="1"/>
</dbReference>
<evidence type="ECO:0000256" key="3">
    <source>
        <dbReference type="ARBA" id="ARBA00023002"/>
    </source>
</evidence>
<feature type="domain" description="Aspartyl/asparaginy/proline hydroxylase" evidence="4">
    <location>
        <begin position="23"/>
        <end position="171"/>
    </location>
</feature>
<evidence type="ECO:0000313" key="6">
    <source>
        <dbReference type="Proteomes" id="UP000077013"/>
    </source>
</evidence>
<comment type="caution">
    <text evidence="5">The sequence shown here is derived from an EMBL/GenBank/DDBJ whole genome shotgun (WGS) entry which is preliminary data.</text>
</comment>
<organism evidence="5 6">
    <name type="scientific">Cochleicola gelatinilyticus</name>
    <dbReference type="NCBI Taxonomy" id="1763537"/>
    <lineage>
        <taxon>Bacteria</taxon>
        <taxon>Pseudomonadati</taxon>
        <taxon>Bacteroidota</taxon>
        <taxon>Flavobacteriia</taxon>
        <taxon>Flavobacteriales</taxon>
        <taxon>Flavobacteriaceae</taxon>
        <taxon>Cochleicola</taxon>
    </lineage>
</organism>
<dbReference type="InterPro" id="IPR007803">
    <property type="entry name" value="Asp/Arg/Pro-Hydrxlase"/>
</dbReference>
<dbReference type="Pfam" id="PF05118">
    <property type="entry name" value="Asp_Arg_Hydrox"/>
    <property type="match status" value="1"/>
</dbReference>
<evidence type="ECO:0000313" key="5">
    <source>
        <dbReference type="EMBL" id="OAB79900.1"/>
    </source>
</evidence>
<dbReference type="GO" id="GO:0051213">
    <property type="term" value="F:dioxygenase activity"/>
    <property type="evidence" value="ECO:0007669"/>
    <property type="project" value="UniProtKB-KW"/>
</dbReference>
<comment type="similarity">
    <text evidence="1">Belongs to the aspartyl/asparaginyl beta-hydroxylase family.</text>
</comment>
<dbReference type="InterPro" id="IPR027443">
    <property type="entry name" value="IPNS-like_sf"/>
</dbReference>
<keyword evidence="2" id="KW-0223">Dioxygenase</keyword>
<evidence type="ECO:0000256" key="2">
    <source>
        <dbReference type="ARBA" id="ARBA00022964"/>
    </source>
</evidence>
<dbReference type="RefSeq" id="WP_068589971.1">
    <property type="nucleotide sequence ID" value="NZ_LRXL01000026.1"/>
</dbReference>
<protein>
    <recommendedName>
        <fullName evidence="4">Aspartyl/asparaginy/proline hydroxylase domain-containing protein</fullName>
    </recommendedName>
</protein>
<evidence type="ECO:0000259" key="4">
    <source>
        <dbReference type="Pfam" id="PF05118"/>
    </source>
</evidence>
<proteinExistence type="inferred from homology"/>
<sequence length="182" mass="21632">MEIQNEEYLHVTHPLLEDFKKESEKFKEEAEKIYKNNMLLEWLSKQIYNEGWKVLGTRYEGKTLLNESILEHCPVLTSFFKKYEPYIYSLAYSSLNPGTEIFPHFDRKSPHDVLRCHLGLIIPQGDCKLKVNGKEKKWNEGEFLIFDDSFIHEAWNHTNEKRIVLLIDLHRSKIFNDLDKTA</sequence>
<accession>A0A167IQ24</accession>
<dbReference type="AlphaFoldDB" id="A0A167IQ24"/>
<keyword evidence="3" id="KW-0560">Oxidoreductase</keyword>
<dbReference type="Proteomes" id="UP000077013">
    <property type="component" value="Unassembled WGS sequence"/>
</dbReference>
<gene>
    <name evidence="5" type="ORF">ULVI_03935</name>
</gene>
<dbReference type="PANTHER" id="PTHR46332:SF5">
    <property type="entry name" value="ASPARTATE BETA-HYDROXYLASE DOMAIN CONTAINING 2"/>
    <property type="match status" value="1"/>
</dbReference>
<keyword evidence="6" id="KW-1185">Reference proteome</keyword>
<dbReference type="InterPro" id="IPR051821">
    <property type="entry name" value="Asp/Asn_beta-hydroxylase"/>
</dbReference>
<dbReference type="EMBL" id="LRXL01000026">
    <property type="protein sequence ID" value="OAB79900.1"/>
    <property type="molecule type" value="Genomic_DNA"/>
</dbReference>
<dbReference type="STRING" id="1763537.ULVI_03935"/>
<name>A0A167IQ24_9FLAO</name>
<dbReference type="PANTHER" id="PTHR46332">
    <property type="entry name" value="ASPARTATE BETA-HYDROXYLASE DOMAIN-CONTAINING PROTEIN 2"/>
    <property type="match status" value="1"/>
</dbReference>
<dbReference type="SUPFAM" id="SSF51197">
    <property type="entry name" value="Clavaminate synthase-like"/>
    <property type="match status" value="1"/>
</dbReference>
<reference evidence="5 6" key="1">
    <citation type="submission" date="2016-02" db="EMBL/GenBank/DDBJ databases">
        <title>Ulvibacter sp. LPB0005, isolated from Thais luteostoma.</title>
        <authorList>
            <person name="Shin S.-K."/>
            <person name="Yi H."/>
        </authorList>
    </citation>
    <scope>NUCLEOTIDE SEQUENCE [LARGE SCALE GENOMIC DNA]</scope>
    <source>
        <strain evidence="5 6">LPB0005</strain>
    </source>
</reference>
<evidence type="ECO:0000256" key="1">
    <source>
        <dbReference type="ARBA" id="ARBA00007730"/>
    </source>
</evidence>